<dbReference type="Proteomes" id="UP001223072">
    <property type="component" value="Unassembled WGS sequence"/>
</dbReference>
<name>A0ABU0S016_9ACTN</name>
<evidence type="ECO:0000313" key="2">
    <source>
        <dbReference type="Proteomes" id="UP001223072"/>
    </source>
</evidence>
<keyword evidence="2" id="KW-1185">Reference proteome</keyword>
<evidence type="ECO:0008006" key="3">
    <source>
        <dbReference type="Google" id="ProtNLM"/>
    </source>
</evidence>
<gene>
    <name evidence="1" type="ORF">QFZ49_007574</name>
</gene>
<proteinExistence type="predicted"/>
<accession>A0ABU0S016</accession>
<dbReference type="EMBL" id="JAUSZS010000008">
    <property type="protein sequence ID" value="MDQ0937599.1"/>
    <property type="molecule type" value="Genomic_DNA"/>
</dbReference>
<reference evidence="1 2" key="1">
    <citation type="submission" date="2023-07" db="EMBL/GenBank/DDBJ databases">
        <title>Comparative genomics of wheat-associated soil bacteria to identify genetic determinants of phenazine resistance.</title>
        <authorList>
            <person name="Mouncey N."/>
        </authorList>
    </citation>
    <scope>NUCLEOTIDE SEQUENCE [LARGE SCALE GENOMIC DNA]</scope>
    <source>
        <strain evidence="1 2">W2I16</strain>
    </source>
</reference>
<organism evidence="1 2">
    <name type="scientific">Streptomyces turgidiscabies</name>
    <dbReference type="NCBI Taxonomy" id="85558"/>
    <lineage>
        <taxon>Bacteria</taxon>
        <taxon>Bacillati</taxon>
        <taxon>Actinomycetota</taxon>
        <taxon>Actinomycetes</taxon>
        <taxon>Kitasatosporales</taxon>
        <taxon>Streptomycetaceae</taxon>
        <taxon>Streptomyces</taxon>
    </lineage>
</organism>
<comment type="caution">
    <text evidence="1">The sequence shown here is derived from an EMBL/GenBank/DDBJ whole genome shotgun (WGS) entry which is preliminary data.</text>
</comment>
<evidence type="ECO:0000313" key="1">
    <source>
        <dbReference type="EMBL" id="MDQ0937599.1"/>
    </source>
</evidence>
<protein>
    <recommendedName>
        <fullName evidence="3">Transposase</fullName>
    </recommendedName>
</protein>
<sequence>MAPPIGDAQRSRNLGILAAPVLTGMAGEELAELVESIAPAQTAQTAQRYWQQREGPRRRASGAGVKPLFTDTDRVVITLVYLRQTCSLGVLSDLLAVDRATIGKIVTTTRLLLQERGITVASTTVRFTNAASLTDFVATGSTPARARIPHLLSDPSLTGMSRQDLTELTKRIALLQAACVEERRHRRRGGDRLPGTRSGVFRQKITDAERVLATVLYKRGLCTRQVLADAFEVSESTIGNSLNDVRPLLARVGYTSTTAAQRFTDAHALLASAIPTMPRDTTTPPG</sequence>